<feature type="repeat" description="ARM" evidence="2">
    <location>
        <begin position="343"/>
        <end position="385"/>
    </location>
</feature>
<dbReference type="Gene3D" id="1.25.10.10">
    <property type="entry name" value="Leucine-rich Repeat Variant"/>
    <property type="match status" value="3"/>
</dbReference>
<dbReference type="AlphaFoldDB" id="A0A0K9NVK3"/>
<feature type="repeat" description="ARM" evidence="2">
    <location>
        <begin position="217"/>
        <end position="255"/>
    </location>
</feature>
<dbReference type="SUPFAM" id="SSF48371">
    <property type="entry name" value="ARM repeat"/>
    <property type="match status" value="2"/>
</dbReference>
<dbReference type="Proteomes" id="UP000036987">
    <property type="component" value="Unassembled WGS sequence"/>
</dbReference>
<dbReference type="PROSITE" id="PS50176">
    <property type="entry name" value="ARM_REPEAT"/>
    <property type="match status" value="6"/>
</dbReference>
<evidence type="ECO:0000256" key="2">
    <source>
        <dbReference type="PROSITE-ProRule" id="PRU00259"/>
    </source>
</evidence>
<dbReference type="InterPro" id="IPR016024">
    <property type="entry name" value="ARM-type_fold"/>
</dbReference>
<sequence length="744" mass="82543">MQNDQERMKITYSEIGRRQKKRKVEVTTLGPSTSIVEEDPGTVYVNNGNETGCSKEELQERVTSEAKKQVCILNNVFSWSLLDRSASRRATQALAELSKDEDAVSVIVDAGAIPALVKHLKEPEFVPDSEVHGGIRHFEYEVEKGSAVALGFLAIKPEYQQLIVDAGALPLLVNLLNKHNDDFNSRTLSSVIRRVADTITNLAHENNVIKSAVRCEGGIPPLVKLLDFADIKVRKSSAGALRTLAFKNDDNKNLIVQCNALPSLILMLRSEDEDIHYEAVGVIGNLVHSSPVIKKQVLREGALQPVIRLLSSACKDSQREAALLVGQFAATDSECKVHVVQRGAVYPLIDMLESLDPHLIEMSAFAIGRLAQETHNQAGIVYAGGLIPLLKLLGSKNGSLQHNAAFALYGLADNEDNVSDFIKVGAVQTLQDGDFTVQATKDCVGKTLKRLEEKINGRVLKHLLYLMSVPDIIIRRYIALSLAHLCSPEDQNTIFITNNGIELLLGLFRSTNLKQQKDASMALYKLAKKSMSVSPLDYVPPSPTTPQVYLGEKYVNSPTLSDVTFLVEGKRFFAHRIALLASSDAFRAMFDGGYREKNATDIEIPNIKWEAFELMMRFIYTGTAEITMNVAHDLLQASDQYLLEGLKRLSEYTIAQNISDDNVGSVYEISESCNALSLRHTCILFILEHFRQISAKSGYNHLIQRIIPDIRNIFTKSFKPIPIKSKITEEPPYVDNNDVIVLDI</sequence>
<dbReference type="PANTHER" id="PTHR46710:SF1">
    <property type="entry name" value="ARM REPEAT PROTEIN INTERACTING WITH ABF2"/>
    <property type="match status" value="1"/>
</dbReference>
<protein>
    <submittedName>
        <fullName evidence="4">Kelch repeat and BTB domain-containing protein 4</fullName>
    </submittedName>
</protein>
<dbReference type="InterPro" id="IPR011333">
    <property type="entry name" value="SKP1/BTB/POZ_sf"/>
</dbReference>
<dbReference type="STRING" id="29655.A0A0K9NVK3"/>
<dbReference type="Pfam" id="PF00651">
    <property type="entry name" value="BTB"/>
    <property type="match status" value="1"/>
</dbReference>
<dbReference type="OrthoDB" id="29145at2759"/>
<dbReference type="EMBL" id="LFYR01001565">
    <property type="protein sequence ID" value="KMZ60789.1"/>
    <property type="molecule type" value="Genomic_DNA"/>
</dbReference>
<reference evidence="5" key="1">
    <citation type="journal article" date="2016" name="Nature">
        <title>The genome of the seagrass Zostera marina reveals angiosperm adaptation to the sea.</title>
        <authorList>
            <person name="Olsen J.L."/>
            <person name="Rouze P."/>
            <person name="Verhelst B."/>
            <person name="Lin Y.-C."/>
            <person name="Bayer T."/>
            <person name="Collen J."/>
            <person name="Dattolo E."/>
            <person name="De Paoli E."/>
            <person name="Dittami S."/>
            <person name="Maumus F."/>
            <person name="Michel G."/>
            <person name="Kersting A."/>
            <person name="Lauritano C."/>
            <person name="Lohaus R."/>
            <person name="Toepel M."/>
            <person name="Tonon T."/>
            <person name="Vanneste K."/>
            <person name="Amirebrahimi M."/>
            <person name="Brakel J."/>
            <person name="Bostroem C."/>
            <person name="Chovatia M."/>
            <person name="Grimwood J."/>
            <person name="Jenkins J.W."/>
            <person name="Jueterbock A."/>
            <person name="Mraz A."/>
            <person name="Stam W.T."/>
            <person name="Tice H."/>
            <person name="Bornberg-Bauer E."/>
            <person name="Green P.J."/>
            <person name="Pearson G.A."/>
            <person name="Procaccini G."/>
            <person name="Duarte C.M."/>
            <person name="Schmutz J."/>
            <person name="Reusch T.B.H."/>
            <person name="Van de Peer Y."/>
        </authorList>
    </citation>
    <scope>NUCLEOTIDE SEQUENCE [LARGE SCALE GENOMIC DNA]</scope>
    <source>
        <strain evidence="5">cv. Finnish</strain>
    </source>
</reference>
<dbReference type="PANTHER" id="PTHR46710">
    <property type="entry name" value="ARM REPEAT PROTEIN INTERACTING WITH ABF2"/>
    <property type="match status" value="1"/>
</dbReference>
<comment type="pathway">
    <text evidence="1">Protein modification; protein ubiquitination.</text>
</comment>
<comment type="caution">
    <text evidence="4">The sequence shown here is derived from an EMBL/GenBank/DDBJ whole genome shotgun (WGS) entry which is preliminary data.</text>
</comment>
<feature type="repeat" description="ARM" evidence="2">
    <location>
        <begin position="384"/>
        <end position="426"/>
    </location>
</feature>
<dbReference type="Pfam" id="PF00514">
    <property type="entry name" value="Arm"/>
    <property type="match status" value="2"/>
</dbReference>
<organism evidence="4 5">
    <name type="scientific">Zostera marina</name>
    <name type="common">Eelgrass</name>
    <dbReference type="NCBI Taxonomy" id="29655"/>
    <lineage>
        <taxon>Eukaryota</taxon>
        <taxon>Viridiplantae</taxon>
        <taxon>Streptophyta</taxon>
        <taxon>Embryophyta</taxon>
        <taxon>Tracheophyta</taxon>
        <taxon>Spermatophyta</taxon>
        <taxon>Magnoliopsida</taxon>
        <taxon>Liliopsida</taxon>
        <taxon>Zosteraceae</taxon>
        <taxon>Zostera</taxon>
    </lineage>
</organism>
<dbReference type="InterPro" id="IPR044282">
    <property type="entry name" value="ABAP1/ARIA"/>
</dbReference>
<keyword evidence="5" id="KW-1185">Reference proteome</keyword>
<gene>
    <name evidence="4" type="ORF">ZOSMA_56G00200</name>
</gene>
<feature type="repeat" description="ARM" evidence="2">
    <location>
        <begin position="259"/>
        <end position="286"/>
    </location>
</feature>
<dbReference type="InterPro" id="IPR000210">
    <property type="entry name" value="BTB/POZ_dom"/>
</dbReference>
<feature type="domain" description="BTB" evidence="3">
    <location>
        <begin position="561"/>
        <end position="628"/>
    </location>
</feature>
<dbReference type="SUPFAM" id="SSF54695">
    <property type="entry name" value="POZ domain"/>
    <property type="match status" value="1"/>
</dbReference>
<dbReference type="SMART" id="SM00185">
    <property type="entry name" value="ARM"/>
    <property type="match status" value="8"/>
</dbReference>
<accession>A0A0K9NVK3</accession>
<proteinExistence type="predicted"/>
<dbReference type="SMART" id="SM00225">
    <property type="entry name" value="BTB"/>
    <property type="match status" value="1"/>
</dbReference>
<name>A0A0K9NVK3_ZOSMR</name>
<dbReference type="InterPro" id="IPR000225">
    <property type="entry name" value="Armadillo"/>
</dbReference>
<evidence type="ECO:0000313" key="4">
    <source>
        <dbReference type="EMBL" id="KMZ60789.1"/>
    </source>
</evidence>
<dbReference type="Gene3D" id="3.30.710.10">
    <property type="entry name" value="Potassium Channel Kv1.1, Chain A"/>
    <property type="match status" value="1"/>
</dbReference>
<feature type="repeat" description="ARM" evidence="2">
    <location>
        <begin position="111"/>
        <end position="168"/>
    </location>
</feature>
<evidence type="ECO:0000313" key="5">
    <source>
        <dbReference type="Proteomes" id="UP000036987"/>
    </source>
</evidence>
<feature type="repeat" description="ARM" evidence="2">
    <location>
        <begin position="167"/>
        <end position="217"/>
    </location>
</feature>
<evidence type="ECO:0000259" key="3">
    <source>
        <dbReference type="PROSITE" id="PS50097"/>
    </source>
</evidence>
<evidence type="ECO:0000256" key="1">
    <source>
        <dbReference type="ARBA" id="ARBA00004906"/>
    </source>
</evidence>
<dbReference type="InterPro" id="IPR011989">
    <property type="entry name" value="ARM-like"/>
</dbReference>
<dbReference type="PROSITE" id="PS50097">
    <property type="entry name" value="BTB"/>
    <property type="match status" value="1"/>
</dbReference>